<feature type="domain" description="EH" evidence="5">
    <location>
        <begin position="13"/>
        <end position="103"/>
    </location>
</feature>
<evidence type="ECO:0000313" key="8">
    <source>
        <dbReference type="Proteomes" id="UP001230051"/>
    </source>
</evidence>
<dbReference type="PANTHER" id="PTHR11216:SF54">
    <property type="entry name" value="EPIDERMAL GROWTH FACTOR RECEPTOR SUBSTRATE 15"/>
    <property type="match status" value="1"/>
</dbReference>
<dbReference type="SMART" id="SM00054">
    <property type="entry name" value="EFh"/>
    <property type="match status" value="3"/>
</dbReference>
<dbReference type="GO" id="GO:0030132">
    <property type="term" value="C:clathrin coat of coated pit"/>
    <property type="evidence" value="ECO:0007669"/>
    <property type="project" value="TreeGrafter"/>
</dbReference>
<keyword evidence="1" id="KW-0479">Metal-binding</keyword>
<dbReference type="PROSITE" id="PS00018">
    <property type="entry name" value="EF_HAND_1"/>
    <property type="match status" value="2"/>
</dbReference>
<dbReference type="GO" id="GO:0005509">
    <property type="term" value="F:calcium ion binding"/>
    <property type="evidence" value="ECO:0007669"/>
    <property type="project" value="InterPro"/>
</dbReference>
<evidence type="ECO:0000256" key="4">
    <source>
        <dbReference type="SAM" id="MobiDB-lite"/>
    </source>
</evidence>
<dbReference type="PROSITE" id="PS50031">
    <property type="entry name" value="EH"/>
    <property type="match status" value="3"/>
</dbReference>
<dbReference type="GO" id="GO:0016197">
    <property type="term" value="P:endosomal transport"/>
    <property type="evidence" value="ECO:0007669"/>
    <property type="project" value="TreeGrafter"/>
</dbReference>
<feature type="compositionally biased region" description="Polar residues" evidence="4">
    <location>
        <begin position="887"/>
        <end position="910"/>
    </location>
</feature>
<evidence type="ECO:0000259" key="6">
    <source>
        <dbReference type="PROSITE" id="PS50222"/>
    </source>
</evidence>
<evidence type="ECO:0000259" key="5">
    <source>
        <dbReference type="PROSITE" id="PS50031"/>
    </source>
</evidence>
<feature type="compositionally biased region" description="Polar residues" evidence="4">
    <location>
        <begin position="715"/>
        <end position="754"/>
    </location>
</feature>
<feature type="domain" description="EF-hand" evidence="6">
    <location>
        <begin position="158"/>
        <end position="193"/>
    </location>
</feature>
<feature type="domain" description="EH" evidence="5">
    <location>
        <begin position="263"/>
        <end position="353"/>
    </location>
</feature>
<dbReference type="GO" id="GO:0045296">
    <property type="term" value="F:cadherin binding"/>
    <property type="evidence" value="ECO:0007669"/>
    <property type="project" value="TreeGrafter"/>
</dbReference>
<dbReference type="EMBL" id="JAGXEW010000012">
    <property type="protein sequence ID" value="KAK1165135.1"/>
    <property type="molecule type" value="Genomic_DNA"/>
</dbReference>
<dbReference type="CDD" id="cd00052">
    <property type="entry name" value="EH"/>
    <property type="match status" value="3"/>
</dbReference>
<dbReference type="FunFam" id="1.10.238.10:FF:000074">
    <property type="entry name" value="epidermal growth factor receptor substrate 15 isoform X1"/>
    <property type="match status" value="1"/>
</dbReference>
<dbReference type="Proteomes" id="UP001230051">
    <property type="component" value="Unassembled WGS sequence"/>
</dbReference>
<feature type="region of interest" description="Disordered" evidence="4">
    <location>
        <begin position="563"/>
        <end position="776"/>
    </location>
</feature>
<protein>
    <submittedName>
        <fullName evidence="7">Epidermal growth factor receptor substrate 15-like isoform X2</fullName>
    </submittedName>
</protein>
<reference evidence="7" key="1">
    <citation type="submission" date="2022-02" db="EMBL/GenBank/DDBJ databases">
        <title>Atlantic sturgeon de novo genome assembly.</title>
        <authorList>
            <person name="Stock M."/>
            <person name="Klopp C."/>
            <person name="Guiguen Y."/>
            <person name="Cabau C."/>
            <person name="Parinello H."/>
            <person name="Santidrian Yebra-Pimentel E."/>
            <person name="Kuhl H."/>
            <person name="Dirks R.P."/>
            <person name="Guessner J."/>
            <person name="Wuertz S."/>
            <person name="Du K."/>
            <person name="Schartl M."/>
        </authorList>
    </citation>
    <scope>NUCLEOTIDE SEQUENCE</scope>
    <source>
        <strain evidence="7">STURGEONOMICS-FGT-2020</strain>
        <tissue evidence="7">Whole blood</tissue>
    </source>
</reference>
<feature type="compositionally biased region" description="Basic and acidic residues" evidence="4">
    <location>
        <begin position="667"/>
        <end position="679"/>
    </location>
</feature>
<evidence type="ECO:0000256" key="1">
    <source>
        <dbReference type="ARBA" id="ARBA00022723"/>
    </source>
</evidence>
<dbReference type="InterPro" id="IPR003903">
    <property type="entry name" value="UIM_dom"/>
</dbReference>
<gene>
    <name evidence="7" type="primary">EPS15</name>
    <name evidence="7" type="ORF">AOXY_G13593</name>
</gene>
<keyword evidence="7" id="KW-0675">Receptor</keyword>
<dbReference type="Gene3D" id="1.10.287.1490">
    <property type="match status" value="1"/>
</dbReference>
<sequence>MAASLSVTQLSSGNPVYEKYYRQVDLSNTGRVGASEAALFLKKSGLADLVLGKIWDLADAERKGFLNKREFFIALRLVACAQNGLDVSLSSLHLAVVPPKFHDTSSPQLVAGAVPSDVPWAVRPEEKVKFDAIFESLSPLNDMLSGDKVKPVLLNSKLPVDVLGRVWELSDIDRDGMLDRDEFAVAMYLVYRALEKEPVPMSLPAPLVPPSKRKKSALPSVVPLLPSPPSAKELRQSLPSGGMLPSKSPPVQIAVKWVVSPGDRAKYDEVFLKTDKDQDGLVSGPEVRDIFLKTGLPASTLAGIWELCDTKDCGKLSKEQFALALHLINQKLTKGVEPPQTLTGDMIPPSERLTPHQSSTASSLVADFSAIKELDSLSNEIVDLQREKTTVEQDIKENEDSIKQRTCEVQELQDEVARESEELQRLQAQRQEIQEVLGELDQQKAALQEQLSLIRQQSSQESQLISSLQAELSSQQSRMSGYEEELERAREELRKLQLEMAQLEEKVEAGKVQLEPLQQELHSAQQETDEMQCKLSELQEAEDGVKGQLTWRSHLQCGMVNGTSEAERAETPEQQEDPETTSSPQETQEELYADWDTTKQAAAPAERSSPVSSPANTESEREVVTETASILKEESFDAQPNPPPQPASPSAESGLDFFQSDPFTDSDPFKDDPFGKVDVSDPFGGDPFKGTDPFASDSFFKQPSADPFSAGGDPFSNTTGSTAPADSFGTAASNTREPDLFSTTSNNTGESDLFNTGKPDLFNTGEPDLFNTGKPDLFNTGKPDLFNTGEPDLFNTGEPDLFNTGKPDLFNTGEPDLFNTAASNTGEPDLFGTVAGLTGLPTTDVLQSNDPFAPGGTAVSAAPDTADPFASFFGNDSFGSGFADFSTLSKSNGPDPFNTSSAPDVFSNKNVFAEEVQKSQDTPPALPPKTGTPTRPPPPPPGKRSSLSRSESSDSYKQSDSFQTQGLGDPSKPESQDEKLRDPFSTSSPSKAPPDPANFSRFNSYPTEEDLIEWAKRESEREEKERLARLTQQEEEDLELAIALSKSEISEV</sequence>
<dbReference type="InterPro" id="IPR002048">
    <property type="entry name" value="EF_hand_dom"/>
</dbReference>
<dbReference type="AlphaFoldDB" id="A0AAD8G1G8"/>
<feature type="compositionally biased region" description="Basic and acidic residues" evidence="4">
    <location>
        <begin position="971"/>
        <end position="982"/>
    </location>
</feature>
<accession>A0AAD8G1G8</accession>
<feature type="compositionally biased region" description="Low complexity" evidence="4">
    <location>
        <begin position="943"/>
        <end position="961"/>
    </location>
</feature>
<evidence type="ECO:0000313" key="7">
    <source>
        <dbReference type="EMBL" id="KAK1165135.1"/>
    </source>
</evidence>
<dbReference type="InterPro" id="IPR000261">
    <property type="entry name" value="EH_dom"/>
</dbReference>
<comment type="caution">
    <text evidence="7">The sequence shown here is derived from an EMBL/GenBank/DDBJ whole genome shotgun (WGS) entry which is preliminary data.</text>
</comment>
<evidence type="ECO:0000256" key="2">
    <source>
        <dbReference type="ARBA" id="ARBA00022837"/>
    </source>
</evidence>
<dbReference type="InterPro" id="IPR011992">
    <property type="entry name" value="EF-hand-dom_pair"/>
</dbReference>
<organism evidence="7 8">
    <name type="scientific">Acipenser oxyrinchus oxyrinchus</name>
    <dbReference type="NCBI Taxonomy" id="40147"/>
    <lineage>
        <taxon>Eukaryota</taxon>
        <taxon>Metazoa</taxon>
        <taxon>Chordata</taxon>
        <taxon>Craniata</taxon>
        <taxon>Vertebrata</taxon>
        <taxon>Euteleostomi</taxon>
        <taxon>Actinopterygii</taxon>
        <taxon>Chondrostei</taxon>
        <taxon>Acipenseriformes</taxon>
        <taxon>Acipenseridae</taxon>
        <taxon>Acipenser</taxon>
    </lineage>
</organism>
<evidence type="ECO:0000256" key="3">
    <source>
        <dbReference type="SAM" id="Coils"/>
    </source>
</evidence>
<dbReference type="PROSITE" id="PS50330">
    <property type="entry name" value="UIM"/>
    <property type="match status" value="2"/>
</dbReference>
<dbReference type="InterPro" id="IPR018247">
    <property type="entry name" value="EF_Hand_1_Ca_BS"/>
</dbReference>
<dbReference type="SMART" id="SM00027">
    <property type="entry name" value="EH"/>
    <property type="match status" value="3"/>
</dbReference>
<keyword evidence="2" id="KW-0106">Calcium</keyword>
<dbReference type="GO" id="GO:0006897">
    <property type="term" value="P:endocytosis"/>
    <property type="evidence" value="ECO:0007669"/>
    <property type="project" value="TreeGrafter"/>
</dbReference>
<dbReference type="SMART" id="SM00726">
    <property type="entry name" value="UIM"/>
    <property type="match status" value="2"/>
</dbReference>
<dbReference type="SUPFAM" id="SSF47473">
    <property type="entry name" value="EF-hand"/>
    <property type="match status" value="3"/>
</dbReference>
<dbReference type="PANTHER" id="PTHR11216">
    <property type="entry name" value="EH DOMAIN"/>
    <property type="match status" value="1"/>
</dbReference>
<dbReference type="Gene3D" id="1.10.238.10">
    <property type="entry name" value="EF-hand"/>
    <property type="match status" value="3"/>
</dbReference>
<dbReference type="Pfam" id="PF12763">
    <property type="entry name" value="EH"/>
    <property type="match status" value="3"/>
</dbReference>
<keyword evidence="8" id="KW-1185">Reference proteome</keyword>
<feature type="domain" description="EH" evidence="5">
    <location>
        <begin position="126"/>
        <end position="214"/>
    </location>
</feature>
<proteinExistence type="predicted"/>
<feature type="domain" description="EF-hand" evidence="6">
    <location>
        <begin position="262"/>
        <end position="297"/>
    </location>
</feature>
<name>A0AAD8G1G8_ACIOX</name>
<feature type="domain" description="EF-hand" evidence="6">
    <location>
        <begin position="46"/>
        <end position="81"/>
    </location>
</feature>
<feature type="coiled-coil region" evidence="3">
    <location>
        <begin position="374"/>
        <end position="541"/>
    </location>
</feature>
<dbReference type="PROSITE" id="PS50222">
    <property type="entry name" value="EF_HAND_2"/>
    <property type="match status" value="3"/>
</dbReference>
<feature type="region of interest" description="Disordered" evidence="4">
    <location>
        <begin position="883"/>
        <end position="1006"/>
    </location>
</feature>
<dbReference type="SUPFAM" id="SSF90257">
    <property type="entry name" value="Myosin rod fragments"/>
    <property type="match status" value="1"/>
</dbReference>
<keyword evidence="3" id="KW-0175">Coiled coil</keyword>